<organism evidence="2 3">
    <name type="scientific">Phocaeicola vulgatus</name>
    <name type="common">Bacteroides vulgatus</name>
    <dbReference type="NCBI Taxonomy" id="821"/>
    <lineage>
        <taxon>Bacteria</taxon>
        <taxon>Pseudomonadati</taxon>
        <taxon>Bacteroidota</taxon>
        <taxon>Bacteroidia</taxon>
        <taxon>Bacteroidales</taxon>
        <taxon>Bacteroidaceae</taxon>
        <taxon>Phocaeicola</taxon>
    </lineage>
</organism>
<dbReference type="Proteomes" id="UP000460950">
    <property type="component" value="Unassembled WGS sequence"/>
</dbReference>
<reference evidence="2 3" key="1">
    <citation type="submission" date="2019-09" db="EMBL/GenBank/DDBJ databases">
        <title>In-depth cultivation of the pig gut microbiome towards novel bacterial diversity and tailored functional studies.</title>
        <authorList>
            <person name="Wylensek D."/>
            <person name="Hitch T.C.A."/>
            <person name="Clavel T."/>
        </authorList>
    </citation>
    <scope>NUCLEOTIDE SEQUENCE [LARGE SCALE GENOMIC DNA]</scope>
    <source>
        <strain evidence="2 3">WCA-389-WT-3C</strain>
    </source>
</reference>
<dbReference type="Pfam" id="PF03929">
    <property type="entry name" value="PepSY_TM"/>
    <property type="match status" value="1"/>
</dbReference>
<dbReference type="EMBL" id="VULU01000051">
    <property type="protein sequence ID" value="MSS50409.1"/>
    <property type="molecule type" value="Genomic_DNA"/>
</dbReference>
<gene>
    <name evidence="2" type="ORF">FYJ30_19480</name>
</gene>
<name>A0A7K0JK68_PHOVU</name>
<dbReference type="InterPro" id="IPR005625">
    <property type="entry name" value="PepSY-ass_TM"/>
</dbReference>
<feature type="transmembrane region" description="Helical" evidence="1">
    <location>
        <begin position="211"/>
        <end position="233"/>
    </location>
</feature>
<dbReference type="RefSeq" id="WP_154577708.1">
    <property type="nucleotide sequence ID" value="NZ_VULU01000051.1"/>
</dbReference>
<feature type="transmembrane region" description="Helical" evidence="1">
    <location>
        <begin position="269"/>
        <end position="292"/>
    </location>
</feature>
<comment type="caution">
    <text evidence="2">The sequence shown here is derived from an EMBL/GenBank/DDBJ whole genome shotgun (WGS) entry which is preliminary data.</text>
</comment>
<proteinExistence type="predicted"/>
<protein>
    <submittedName>
        <fullName evidence="2">PepSY domain-containing protein</fullName>
    </submittedName>
</protein>
<sequence>MRRSTWRKHHKWFGLIFTFFMLMFCISGIVLNHREAVSDVDVSRKWLPSSYRFDRWNNGLLRGSLRYAHADSILLYGSNGIWMTDSVMNTVLDFNDGLPSGTDRRNIRAVVQTADKTLFAVSPFALYRRDGKKWEEICLPDRKEERLSDLTLAGDTLVVTGRSYLYISTFPHHDFRKVEIKAPAGYDGKVSLFRTVWLLHSGELFGTFGKLLMDGVAIVIIILCISGVLYWLLPGVIRRLREKGRNVSACTSLLKESLNWHDTMGRYTFLLLMWVAFTGWCLRPPVLIALVYGKVPPVPGSMLDEDNAWNDRLRMTRYDRECGDWLLSTSEGFYSLSSLDAVPVKEEKTPPVSVMGLNVWQKDGEERWLAGSFSGMFVWDRTDGKVLDFFSGDEVHEVSGPPFGKRAVSGCISGIKSVPFIVEYEKGTDSVSMPEEFSVLPMSLWNLALEIHTGRIYTLLGKGTLVYIFFAGLAAMWCIYTGFVIRKKKNFVRKE</sequence>
<evidence type="ECO:0000256" key="1">
    <source>
        <dbReference type="SAM" id="Phobius"/>
    </source>
</evidence>
<evidence type="ECO:0000313" key="2">
    <source>
        <dbReference type="EMBL" id="MSS50409.1"/>
    </source>
</evidence>
<keyword evidence="1" id="KW-1133">Transmembrane helix</keyword>
<evidence type="ECO:0000313" key="3">
    <source>
        <dbReference type="Proteomes" id="UP000460950"/>
    </source>
</evidence>
<feature type="transmembrane region" description="Helical" evidence="1">
    <location>
        <begin position="12"/>
        <end position="31"/>
    </location>
</feature>
<dbReference type="PANTHER" id="PTHR34219">
    <property type="entry name" value="IRON-REGULATED INNER MEMBRANE PROTEIN-RELATED"/>
    <property type="match status" value="1"/>
</dbReference>
<dbReference type="PANTHER" id="PTHR34219:SF1">
    <property type="entry name" value="PEPSY DOMAIN-CONTAINING PROTEIN"/>
    <property type="match status" value="1"/>
</dbReference>
<dbReference type="AlphaFoldDB" id="A0A7K0JK68"/>
<keyword evidence="1" id="KW-0812">Transmembrane</keyword>
<keyword evidence="1" id="KW-0472">Membrane</keyword>
<feature type="transmembrane region" description="Helical" evidence="1">
    <location>
        <begin position="465"/>
        <end position="485"/>
    </location>
</feature>
<accession>A0A7K0JK68</accession>